<sequence length="53" mass="6460">MNRRFSQLFHFLVMMTYAKLILNLRDAFNWLPKTDVNVKVFRFSRILAEKLLL</sequence>
<evidence type="ECO:0000313" key="1">
    <source>
        <dbReference type="EMBL" id="SDB22554.1"/>
    </source>
</evidence>
<reference evidence="1 2" key="1">
    <citation type="submission" date="2016-10" db="EMBL/GenBank/DDBJ databases">
        <authorList>
            <person name="de Groot N.N."/>
        </authorList>
    </citation>
    <scope>NUCLEOTIDE SEQUENCE [LARGE SCALE GENOMIC DNA]</scope>
    <source>
        <strain evidence="1 2">ASO4-2</strain>
    </source>
</reference>
<name>A0A1G6BPI4_9BACT</name>
<dbReference type="RefSeq" id="WP_153304278.1">
    <property type="nucleotide sequence ID" value="NZ_FMXO01000005.1"/>
</dbReference>
<evidence type="ECO:0008006" key="3">
    <source>
        <dbReference type="Google" id="ProtNLM"/>
    </source>
</evidence>
<gene>
    <name evidence="1" type="ORF">SAMN05660653_01098</name>
</gene>
<accession>A0A1G6BPI4</accession>
<evidence type="ECO:0000313" key="2">
    <source>
        <dbReference type="Proteomes" id="UP000198771"/>
    </source>
</evidence>
<protein>
    <recommendedName>
        <fullName evidence="3">Transposase DDE domain-containing protein</fullName>
    </recommendedName>
</protein>
<organism evidence="1 2">
    <name type="scientific">Desulfonatronum thiosulfatophilum</name>
    <dbReference type="NCBI Taxonomy" id="617002"/>
    <lineage>
        <taxon>Bacteria</taxon>
        <taxon>Pseudomonadati</taxon>
        <taxon>Thermodesulfobacteriota</taxon>
        <taxon>Desulfovibrionia</taxon>
        <taxon>Desulfovibrionales</taxon>
        <taxon>Desulfonatronaceae</taxon>
        <taxon>Desulfonatronum</taxon>
    </lineage>
</organism>
<proteinExistence type="predicted"/>
<dbReference type="AlphaFoldDB" id="A0A1G6BPI4"/>
<dbReference type="EMBL" id="FMXO01000005">
    <property type="protein sequence ID" value="SDB22554.1"/>
    <property type="molecule type" value="Genomic_DNA"/>
</dbReference>
<keyword evidence="2" id="KW-1185">Reference proteome</keyword>
<dbReference type="Proteomes" id="UP000198771">
    <property type="component" value="Unassembled WGS sequence"/>
</dbReference>